<dbReference type="STRING" id="311334.SAMN05421846_10734"/>
<dbReference type="Gene3D" id="3.90.640.20">
    <property type="entry name" value="Heat-shock cognate protein, ATPase"/>
    <property type="match status" value="1"/>
</dbReference>
<organism evidence="1 2">
    <name type="scientific">Chryseobacterium taeanense</name>
    <dbReference type="NCBI Taxonomy" id="311334"/>
    <lineage>
        <taxon>Bacteria</taxon>
        <taxon>Pseudomonadati</taxon>
        <taxon>Bacteroidota</taxon>
        <taxon>Flavobacteriia</taxon>
        <taxon>Flavobacteriales</taxon>
        <taxon>Weeksellaceae</taxon>
        <taxon>Chryseobacterium group</taxon>
        <taxon>Chryseobacterium</taxon>
    </lineage>
</organism>
<dbReference type="Proteomes" id="UP000198869">
    <property type="component" value="Unassembled WGS sequence"/>
</dbReference>
<evidence type="ECO:0000313" key="2">
    <source>
        <dbReference type="Proteomes" id="UP000198869"/>
    </source>
</evidence>
<dbReference type="EMBL" id="FNDW01000007">
    <property type="protein sequence ID" value="SDI39882.1"/>
    <property type="molecule type" value="Genomic_DNA"/>
</dbReference>
<dbReference type="AlphaFoldDB" id="A0A1G8K8X8"/>
<proteinExistence type="predicted"/>
<keyword evidence="2" id="KW-1185">Reference proteome</keyword>
<evidence type="ECO:0008006" key="3">
    <source>
        <dbReference type="Google" id="ProtNLM"/>
    </source>
</evidence>
<accession>A0A1G8K8X8</accession>
<name>A0A1G8K8X8_9FLAO</name>
<gene>
    <name evidence="1" type="ORF">SAMN05421846_10734</name>
</gene>
<dbReference type="InterPro" id="IPR037126">
    <property type="entry name" value="PdaC/RsiV-like_sf"/>
</dbReference>
<sequence length="270" mass="32041">MKKKYLIWAVALLLMLAGCKEIGNEKKNADKNGYGRSKIDAVIEEDTLKVSDSVVLRYSSKLLWFPDFEDENLLKEIYPDKNISDFSKSRLQDYLKNEKQDVYDRVLNSGRLSEIKEQQQWSYISQMNVRTNKNNYVSIQYYESQSGIESKSRYHYEERVFDFKNKKKLKLSDILVLSEETIRRILKLSLERTAMMQQIKTYDRGAYNLLSAVTFPVTQNFYFDDFNLYFHYNMNEISHDYDIGDIILTVSWKDLSGYIQPDFARRMKIN</sequence>
<evidence type="ECO:0000313" key="1">
    <source>
        <dbReference type="EMBL" id="SDI39882.1"/>
    </source>
</evidence>
<protein>
    <recommendedName>
        <fullName evidence="3">DUF3298 domain-containing protein</fullName>
    </recommendedName>
</protein>
<dbReference type="OrthoDB" id="1236172at2"/>
<reference evidence="2" key="1">
    <citation type="submission" date="2016-10" db="EMBL/GenBank/DDBJ databases">
        <authorList>
            <person name="Varghese N."/>
            <person name="Submissions S."/>
        </authorList>
    </citation>
    <scope>NUCLEOTIDE SEQUENCE [LARGE SCALE GENOMIC DNA]</scope>
    <source>
        <strain evidence="2">DSM 17071</strain>
    </source>
</reference>
<dbReference type="PROSITE" id="PS51257">
    <property type="entry name" value="PROKAR_LIPOPROTEIN"/>
    <property type="match status" value="1"/>
</dbReference>
<dbReference type="RefSeq" id="WP_089858432.1">
    <property type="nucleotide sequence ID" value="NZ_FNDW01000007.1"/>
</dbReference>